<proteinExistence type="predicted"/>
<dbReference type="GO" id="GO:0005096">
    <property type="term" value="F:GTPase activator activity"/>
    <property type="evidence" value="ECO:0007669"/>
    <property type="project" value="UniProtKB-KW"/>
</dbReference>
<dbReference type="EMBL" id="JANBPY010000034">
    <property type="protein sequence ID" value="KAJ1969670.1"/>
    <property type="molecule type" value="Genomic_DNA"/>
</dbReference>
<comment type="caution">
    <text evidence="3">The sequence shown here is derived from an EMBL/GenBank/DDBJ whole genome shotgun (WGS) entry which is preliminary data.</text>
</comment>
<dbReference type="InterPro" id="IPR050989">
    <property type="entry name" value="Rap1_Ran_GAP"/>
</dbReference>
<dbReference type="AlphaFoldDB" id="A0A9W8E601"/>
<dbReference type="SUPFAM" id="SSF111347">
    <property type="entry name" value="Rap/Ran-GAP"/>
    <property type="match status" value="1"/>
</dbReference>
<dbReference type="Gene3D" id="3.40.50.11210">
    <property type="entry name" value="Rap/Ran-GAP"/>
    <property type="match status" value="1"/>
</dbReference>
<accession>A0A9W8E601</accession>
<dbReference type="PANTHER" id="PTHR15711">
    <property type="entry name" value="RAP GTPASE-ACTIVATING PROTEIN"/>
    <property type="match status" value="1"/>
</dbReference>
<dbReference type="InterPro" id="IPR035974">
    <property type="entry name" value="Rap/Ran-GAP_sf"/>
</dbReference>
<reference evidence="3" key="1">
    <citation type="submission" date="2022-07" db="EMBL/GenBank/DDBJ databases">
        <title>Phylogenomic reconstructions and comparative analyses of Kickxellomycotina fungi.</title>
        <authorList>
            <person name="Reynolds N.K."/>
            <person name="Stajich J.E."/>
            <person name="Barry K."/>
            <person name="Grigoriev I.V."/>
            <person name="Crous P."/>
            <person name="Smith M.E."/>
        </authorList>
    </citation>
    <scope>NUCLEOTIDE SEQUENCE</scope>
    <source>
        <strain evidence="3">RSA 1196</strain>
    </source>
</reference>
<dbReference type="OrthoDB" id="2499658at2759"/>
<evidence type="ECO:0000313" key="4">
    <source>
        <dbReference type="Proteomes" id="UP001150925"/>
    </source>
</evidence>
<keyword evidence="1" id="KW-0343">GTPase activation</keyword>
<evidence type="ECO:0000259" key="2">
    <source>
        <dbReference type="PROSITE" id="PS50085"/>
    </source>
</evidence>
<evidence type="ECO:0000313" key="3">
    <source>
        <dbReference type="EMBL" id="KAJ1969670.1"/>
    </source>
</evidence>
<name>A0A9W8E601_9FUNG</name>
<protein>
    <recommendedName>
        <fullName evidence="2">Rap-GAP domain-containing protein</fullName>
    </recommendedName>
</protein>
<dbReference type="GO" id="GO:0051056">
    <property type="term" value="P:regulation of small GTPase mediated signal transduction"/>
    <property type="evidence" value="ECO:0007669"/>
    <property type="project" value="InterPro"/>
</dbReference>
<dbReference type="PROSITE" id="PS50085">
    <property type="entry name" value="RAPGAP"/>
    <property type="match status" value="1"/>
</dbReference>
<feature type="domain" description="Rap-GAP" evidence="2">
    <location>
        <begin position="1"/>
        <end position="182"/>
    </location>
</feature>
<organism evidence="3 4">
    <name type="scientific">Dispira parvispora</name>
    <dbReference type="NCBI Taxonomy" id="1520584"/>
    <lineage>
        <taxon>Eukaryota</taxon>
        <taxon>Fungi</taxon>
        <taxon>Fungi incertae sedis</taxon>
        <taxon>Zoopagomycota</taxon>
        <taxon>Kickxellomycotina</taxon>
        <taxon>Dimargaritomycetes</taxon>
        <taxon>Dimargaritales</taxon>
        <taxon>Dimargaritaceae</taxon>
        <taxon>Dispira</taxon>
    </lineage>
</organism>
<dbReference type="Pfam" id="PF02145">
    <property type="entry name" value="Rap_GAP"/>
    <property type="match status" value="1"/>
</dbReference>
<sequence>MKLEDASPGFFEFLEFLGEMIELKGWSGYNGELDTKLGTSGTHSLYTSYCGYEIMFHVAPFLPWRDNDPQQLGRKVRIGNDHLVIVYQEGDLLYDPTSLRSKQTHVICIVKPTDDLYWVNFFARASVPPFPPAWRFPVRLEKNRVSRDRLLEKCINGIKAMYGMPRFQTKLESYRRKMLWDVYGKSIANSHYVQRMGCPL</sequence>
<keyword evidence="4" id="KW-1185">Reference proteome</keyword>
<gene>
    <name evidence="3" type="ORF">IWQ62_000478</name>
</gene>
<dbReference type="InterPro" id="IPR000331">
    <property type="entry name" value="Rap/Ran_GAP_dom"/>
</dbReference>
<dbReference type="Proteomes" id="UP001150925">
    <property type="component" value="Unassembled WGS sequence"/>
</dbReference>
<evidence type="ECO:0000256" key="1">
    <source>
        <dbReference type="ARBA" id="ARBA00022468"/>
    </source>
</evidence>